<evidence type="ECO:0000259" key="2">
    <source>
        <dbReference type="Pfam" id="PF25852"/>
    </source>
</evidence>
<dbReference type="Pfam" id="PF19755">
    <property type="entry name" value="DUF6242"/>
    <property type="match status" value="1"/>
</dbReference>
<evidence type="ECO:0000313" key="4">
    <source>
        <dbReference type="Proteomes" id="UP000824108"/>
    </source>
</evidence>
<evidence type="ECO:0008006" key="5">
    <source>
        <dbReference type="Google" id="ProtNLM"/>
    </source>
</evidence>
<dbReference type="AlphaFoldDB" id="A0A9D2GY32"/>
<feature type="domain" description="DUF6242" evidence="1">
    <location>
        <begin position="34"/>
        <end position="134"/>
    </location>
</feature>
<dbReference type="PROSITE" id="PS51257">
    <property type="entry name" value="PROKAR_LIPOPROTEIN"/>
    <property type="match status" value="1"/>
</dbReference>
<dbReference type="SUPFAM" id="SSF110296">
    <property type="entry name" value="Oligoxyloglucan reducing end-specific cellobiohydrolase"/>
    <property type="match status" value="1"/>
</dbReference>
<dbReference type="EMBL" id="DXAV01000041">
    <property type="protein sequence ID" value="HIZ91457.1"/>
    <property type="molecule type" value="Genomic_DNA"/>
</dbReference>
<name>A0A9D2GY32_9BACE</name>
<gene>
    <name evidence="3" type="ORF">H9807_04985</name>
</gene>
<accession>A0A9D2GY32</accession>
<reference evidence="3" key="2">
    <citation type="submission" date="2021-04" db="EMBL/GenBank/DDBJ databases">
        <authorList>
            <person name="Gilroy R."/>
        </authorList>
    </citation>
    <scope>NUCLEOTIDE SEQUENCE</scope>
    <source>
        <strain evidence="3">CHK118-2852</strain>
    </source>
</reference>
<protein>
    <recommendedName>
        <fullName evidence="5">Lipoprotein</fullName>
    </recommendedName>
</protein>
<comment type="caution">
    <text evidence="3">The sequence shown here is derived from an EMBL/GenBank/DDBJ whole genome shotgun (WGS) entry which is preliminary data.</text>
</comment>
<evidence type="ECO:0000313" key="3">
    <source>
        <dbReference type="EMBL" id="HIZ91457.1"/>
    </source>
</evidence>
<dbReference type="Pfam" id="PF25852">
    <property type="entry name" value="DUF6242_C"/>
    <property type="match status" value="1"/>
</dbReference>
<reference evidence="3" key="1">
    <citation type="journal article" date="2021" name="PeerJ">
        <title>Extensive microbial diversity within the chicken gut microbiome revealed by metagenomics and culture.</title>
        <authorList>
            <person name="Gilroy R."/>
            <person name="Ravi A."/>
            <person name="Getino M."/>
            <person name="Pursley I."/>
            <person name="Horton D.L."/>
            <person name="Alikhan N.F."/>
            <person name="Baker D."/>
            <person name="Gharbi K."/>
            <person name="Hall N."/>
            <person name="Watson M."/>
            <person name="Adriaenssens E.M."/>
            <person name="Foster-Nyarko E."/>
            <person name="Jarju S."/>
            <person name="Secka A."/>
            <person name="Antonio M."/>
            <person name="Oren A."/>
            <person name="Chaudhuri R.R."/>
            <person name="La Ragione R."/>
            <person name="Hildebrand F."/>
            <person name="Pallen M.J."/>
        </authorList>
    </citation>
    <scope>NUCLEOTIDE SEQUENCE</scope>
    <source>
        <strain evidence="3">CHK118-2852</strain>
    </source>
</reference>
<evidence type="ECO:0000259" key="1">
    <source>
        <dbReference type="Pfam" id="PF19755"/>
    </source>
</evidence>
<dbReference type="InterPro" id="IPR046209">
    <property type="entry name" value="DUF6242_N"/>
</dbReference>
<organism evidence="3 4">
    <name type="scientific">Candidatus Bacteroides merdavium</name>
    <dbReference type="NCBI Taxonomy" id="2838472"/>
    <lineage>
        <taxon>Bacteria</taxon>
        <taxon>Pseudomonadati</taxon>
        <taxon>Bacteroidota</taxon>
        <taxon>Bacteroidia</taxon>
        <taxon>Bacteroidales</taxon>
        <taxon>Bacteroidaceae</taxon>
        <taxon>Bacteroides</taxon>
    </lineage>
</organism>
<dbReference type="Proteomes" id="UP000824108">
    <property type="component" value="Unassembled WGS sequence"/>
</dbReference>
<proteinExistence type="predicted"/>
<feature type="domain" description="DUF6242" evidence="2">
    <location>
        <begin position="142"/>
        <end position="435"/>
    </location>
</feature>
<dbReference type="InterPro" id="IPR058667">
    <property type="entry name" value="DUF6242_C"/>
</dbReference>
<sequence length="438" mass="48787">MRLKFLSIIISFLIVSIAISSCLDSDNNYEFSTDATIHAFELDTIYGESYKFEIDQIQRLIYNRDSLPMSADTIIDSIKITTLTTMSGVVMSGTPDTLLDIENYQNLLPAMNASPGMTFRVMASDGITKREYHLIINVHKEDPDSLVWHKMDSAPALTSTEQGLKSIVLNNTLFVYNASNAGYKTSIVPNEYNWQSITPNLPANVKLSTLTNFLENLWVNTESGDVYSSANGIDWQKQENLSGHVVSLLTSFPANEISATPALLNAILKNETDGKNYFYTTDGTTWEQHEEVPEGFPIDNYSACTQITSNGLNKAFLVGSMPQADNEQTVPWSSMGGHGWADLSTNTASHCPGLATPHIIYYDDALYIMGDKLEAFYKSATGGIAWEKTEKKFVFPKEFTSKGTSYTITVDPNNFIWIIWGGSTNEVWRGCLNKLKKY</sequence>